<dbReference type="EMBL" id="KZ996881">
    <property type="protein sequence ID" value="RKO88190.1"/>
    <property type="molecule type" value="Genomic_DNA"/>
</dbReference>
<comment type="similarity">
    <text evidence="3">Belongs to the PIGX family.</text>
</comment>
<evidence type="ECO:0000313" key="10">
    <source>
        <dbReference type="EMBL" id="RKO88190.1"/>
    </source>
</evidence>
<organism evidence="10 11">
    <name type="scientific">Blyttiomyces helicus</name>
    <dbReference type="NCBI Taxonomy" id="388810"/>
    <lineage>
        <taxon>Eukaryota</taxon>
        <taxon>Fungi</taxon>
        <taxon>Fungi incertae sedis</taxon>
        <taxon>Chytridiomycota</taxon>
        <taxon>Chytridiomycota incertae sedis</taxon>
        <taxon>Chytridiomycetes</taxon>
        <taxon>Chytridiomycetes incertae sedis</taxon>
        <taxon>Blyttiomyces</taxon>
    </lineage>
</organism>
<dbReference type="PANTHER" id="PTHR28650">
    <property type="entry name" value="PHOSPHATIDYLINOSITOL-GLYCAN BIOSYNTHESIS CLASS X PROTEIN"/>
    <property type="match status" value="1"/>
</dbReference>
<evidence type="ECO:0000256" key="5">
    <source>
        <dbReference type="ARBA" id="ARBA00022692"/>
    </source>
</evidence>
<dbReference type="Pfam" id="PF08320">
    <property type="entry name" value="PIG-X"/>
    <property type="match status" value="1"/>
</dbReference>
<dbReference type="AlphaFoldDB" id="A0A4P9WBA4"/>
<keyword evidence="5" id="KW-0812">Transmembrane</keyword>
<sequence length="763" mass="81969">MDIERRGRIGLWREFGKERKGTVDGGRREGVVEVSFGEGVWAARPAAIPNAPWAILPPLLSPPWTPQATSIINVQAKTNCTSRVPKKKSHQAYEGEGGATRQELLIWPATLSPPIQVTHPRSEASSIHTGGAAFARWSETKDFDVSVGFQQGHPWPPDLVEITAHWIHTIAHDAADPFVGTVRPWVVEAEAGLHVSVEIARRSERECRPTIPPLSSSPPCTLPPSATSLTHRWRLTSTALSQSTTFHFPPDTRLTCPRPYPHILTLEPPHPATTVATIHIHTNDPPTQYPLHLAERAPPPVNITTRVSGGGFHHHATISIENAGVGTVVAVWPLGRGVFADPFEVGRLEWGQGVRVTVLGEMDLEAPAYARAASAGGVRVSVGDAGRGEVEVRVPVHMRYQAPEKERSHVMVEIVRPWVYHVGPKSTAAPPPLTLPATLPSLASLLPLPLHDPHWPFISLSPPPSTPLSTTIIPLTPLADHPFIVIVPVGVAGDAGAVEGLTDPEWEASENKTSAVVRFLLPAKLSAVPAKGEAAMPPAGFSRLARGYCIAPKEKQQGEGHQDSGVADAFLGASNRPISFQFLKARTGLFAALATNERSSVAGALKSSAPVPGSLPRNVDSRGTHAQQVVNGLTRISHKIRVGTYTPRCSEDLRVRRTGARGQSADSLILAASLPGSIFWTCWAEVAAGIDGSAAATSRVAWGRALERWGQTNRQCTRHAPKAGVQKGYLPEAITHSRDLSERTETGDVKVKATLKAQSAEWA</sequence>
<dbReference type="OrthoDB" id="2154684at2759"/>
<evidence type="ECO:0000256" key="8">
    <source>
        <dbReference type="ARBA" id="ARBA00023136"/>
    </source>
</evidence>
<dbReference type="Proteomes" id="UP000269721">
    <property type="component" value="Unassembled WGS sequence"/>
</dbReference>
<comment type="pathway">
    <text evidence="2">Glycolipid biosynthesis; glycosylphosphatidylinositol-anchor biosynthesis.</text>
</comment>
<comment type="subcellular location">
    <subcellularLocation>
        <location evidence="1">Endoplasmic reticulum membrane</location>
        <topology evidence="1">Single-pass membrane protein</topology>
    </subcellularLocation>
</comment>
<name>A0A4P9WBA4_9FUNG</name>
<gene>
    <name evidence="10" type="ORF">BDK51DRAFT_40322</name>
</gene>
<evidence type="ECO:0000256" key="6">
    <source>
        <dbReference type="ARBA" id="ARBA00022824"/>
    </source>
</evidence>
<dbReference type="UniPathway" id="UPA00196"/>
<evidence type="ECO:0000256" key="2">
    <source>
        <dbReference type="ARBA" id="ARBA00004687"/>
    </source>
</evidence>
<keyword evidence="11" id="KW-1185">Reference proteome</keyword>
<evidence type="ECO:0000313" key="11">
    <source>
        <dbReference type="Proteomes" id="UP000269721"/>
    </source>
</evidence>
<reference evidence="11" key="1">
    <citation type="journal article" date="2018" name="Nat. Microbiol.">
        <title>Leveraging single-cell genomics to expand the fungal tree of life.</title>
        <authorList>
            <person name="Ahrendt S.R."/>
            <person name="Quandt C.A."/>
            <person name="Ciobanu D."/>
            <person name="Clum A."/>
            <person name="Salamov A."/>
            <person name="Andreopoulos B."/>
            <person name="Cheng J.F."/>
            <person name="Woyke T."/>
            <person name="Pelin A."/>
            <person name="Henrissat B."/>
            <person name="Reynolds N.K."/>
            <person name="Benny G.L."/>
            <person name="Smith M.E."/>
            <person name="James T.Y."/>
            <person name="Grigoriev I.V."/>
        </authorList>
    </citation>
    <scope>NUCLEOTIDE SEQUENCE [LARGE SCALE GENOMIC DNA]</scope>
</reference>
<dbReference type="InterPro" id="IPR040039">
    <property type="entry name" value="PIGX"/>
</dbReference>
<evidence type="ECO:0000256" key="1">
    <source>
        <dbReference type="ARBA" id="ARBA00004389"/>
    </source>
</evidence>
<keyword evidence="7" id="KW-1133">Transmembrane helix</keyword>
<evidence type="ECO:0000256" key="7">
    <source>
        <dbReference type="ARBA" id="ARBA00022989"/>
    </source>
</evidence>
<protein>
    <submittedName>
        <fullName evidence="10">Uncharacterized protein</fullName>
    </submittedName>
</protein>
<dbReference type="GO" id="GO:0005789">
    <property type="term" value="C:endoplasmic reticulum membrane"/>
    <property type="evidence" value="ECO:0007669"/>
    <property type="project" value="UniProtKB-SubCell"/>
</dbReference>
<evidence type="ECO:0000256" key="4">
    <source>
        <dbReference type="ARBA" id="ARBA00022502"/>
    </source>
</evidence>
<proteinExistence type="inferred from homology"/>
<dbReference type="InterPro" id="IPR013233">
    <property type="entry name" value="PIG-X/PBN1"/>
</dbReference>
<dbReference type="GO" id="GO:0006506">
    <property type="term" value="P:GPI anchor biosynthetic process"/>
    <property type="evidence" value="ECO:0007669"/>
    <property type="project" value="UniProtKB-UniPathway"/>
</dbReference>
<keyword evidence="6" id="KW-0256">Endoplasmic reticulum</keyword>
<keyword evidence="9" id="KW-0325">Glycoprotein</keyword>
<accession>A0A4P9WBA4</accession>
<evidence type="ECO:0000256" key="3">
    <source>
        <dbReference type="ARBA" id="ARBA00010345"/>
    </source>
</evidence>
<keyword evidence="4" id="KW-0337">GPI-anchor biosynthesis</keyword>
<dbReference type="PANTHER" id="PTHR28650:SF1">
    <property type="entry name" value="PHOSPHATIDYLINOSITOL-GLYCAN BIOSYNTHESIS CLASS X PROTEIN"/>
    <property type="match status" value="1"/>
</dbReference>
<evidence type="ECO:0000256" key="9">
    <source>
        <dbReference type="ARBA" id="ARBA00023180"/>
    </source>
</evidence>
<keyword evidence="8" id="KW-0472">Membrane</keyword>